<name>A0A9D4MHJ1_DREPO</name>
<accession>A0A9D4MHJ1</accession>
<comment type="caution">
    <text evidence="2">The sequence shown here is derived from an EMBL/GenBank/DDBJ whole genome shotgun (WGS) entry which is preliminary data.</text>
</comment>
<protein>
    <submittedName>
        <fullName evidence="2">Uncharacterized protein</fullName>
    </submittedName>
</protein>
<sequence length="133" mass="15102">MELELREYSLIPEAKEFVPSEDPSIDEHISVAVEVSDVDEEAEELVSNGDHSIDDHSSVAVEVSDVDEIQSNDEEDGELHDTGSDSETNENGPRRTARHRKPNMRLTYDELGKPEYHQVMCISCGLYPIDNWW</sequence>
<evidence type="ECO:0000313" key="2">
    <source>
        <dbReference type="EMBL" id="KAH3876351.1"/>
    </source>
</evidence>
<feature type="region of interest" description="Disordered" evidence="1">
    <location>
        <begin position="38"/>
        <end position="106"/>
    </location>
</feature>
<proteinExistence type="predicted"/>
<reference evidence="2" key="1">
    <citation type="journal article" date="2019" name="bioRxiv">
        <title>The Genome of the Zebra Mussel, Dreissena polymorpha: A Resource for Invasive Species Research.</title>
        <authorList>
            <person name="McCartney M.A."/>
            <person name="Auch B."/>
            <person name="Kono T."/>
            <person name="Mallez S."/>
            <person name="Zhang Y."/>
            <person name="Obille A."/>
            <person name="Becker A."/>
            <person name="Abrahante J.E."/>
            <person name="Garbe J."/>
            <person name="Badalamenti J.P."/>
            <person name="Herman A."/>
            <person name="Mangelson H."/>
            <person name="Liachko I."/>
            <person name="Sullivan S."/>
            <person name="Sone E.D."/>
            <person name="Koren S."/>
            <person name="Silverstein K.A.T."/>
            <person name="Beckman K.B."/>
            <person name="Gohl D.M."/>
        </authorList>
    </citation>
    <scope>NUCLEOTIDE SEQUENCE</scope>
    <source>
        <strain evidence="2">Duluth1</strain>
        <tissue evidence="2">Whole animal</tissue>
    </source>
</reference>
<dbReference type="EMBL" id="JAIWYP010000001">
    <property type="protein sequence ID" value="KAH3876351.1"/>
    <property type="molecule type" value="Genomic_DNA"/>
</dbReference>
<evidence type="ECO:0000313" key="3">
    <source>
        <dbReference type="Proteomes" id="UP000828390"/>
    </source>
</evidence>
<evidence type="ECO:0000256" key="1">
    <source>
        <dbReference type="SAM" id="MobiDB-lite"/>
    </source>
</evidence>
<organism evidence="2 3">
    <name type="scientific">Dreissena polymorpha</name>
    <name type="common">Zebra mussel</name>
    <name type="synonym">Mytilus polymorpha</name>
    <dbReference type="NCBI Taxonomy" id="45954"/>
    <lineage>
        <taxon>Eukaryota</taxon>
        <taxon>Metazoa</taxon>
        <taxon>Spiralia</taxon>
        <taxon>Lophotrochozoa</taxon>
        <taxon>Mollusca</taxon>
        <taxon>Bivalvia</taxon>
        <taxon>Autobranchia</taxon>
        <taxon>Heteroconchia</taxon>
        <taxon>Euheterodonta</taxon>
        <taxon>Imparidentia</taxon>
        <taxon>Neoheterodontei</taxon>
        <taxon>Myida</taxon>
        <taxon>Dreissenoidea</taxon>
        <taxon>Dreissenidae</taxon>
        <taxon>Dreissena</taxon>
    </lineage>
</organism>
<dbReference type="Proteomes" id="UP000828390">
    <property type="component" value="Unassembled WGS sequence"/>
</dbReference>
<feature type="compositionally biased region" description="Acidic residues" evidence="1">
    <location>
        <begin position="64"/>
        <end position="78"/>
    </location>
</feature>
<gene>
    <name evidence="2" type="ORF">DPMN_000191</name>
</gene>
<reference evidence="2" key="2">
    <citation type="submission" date="2020-11" db="EMBL/GenBank/DDBJ databases">
        <authorList>
            <person name="McCartney M.A."/>
            <person name="Auch B."/>
            <person name="Kono T."/>
            <person name="Mallez S."/>
            <person name="Becker A."/>
            <person name="Gohl D.M."/>
            <person name="Silverstein K.A.T."/>
            <person name="Koren S."/>
            <person name="Bechman K.B."/>
            <person name="Herman A."/>
            <person name="Abrahante J.E."/>
            <person name="Garbe J."/>
        </authorList>
    </citation>
    <scope>NUCLEOTIDE SEQUENCE</scope>
    <source>
        <strain evidence="2">Duluth1</strain>
        <tissue evidence="2">Whole animal</tissue>
    </source>
</reference>
<keyword evidence="3" id="KW-1185">Reference proteome</keyword>
<dbReference type="AlphaFoldDB" id="A0A9D4MHJ1"/>